<evidence type="ECO:0000256" key="5">
    <source>
        <dbReference type="SAM" id="Coils"/>
    </source>
</evidence>
<proteinExistence type="inferred from homology"/>
<evidence type="ECO:0000256" key="4">
    <source>
        <dbReference type="PROSITE-ProRule" id="PRU00284"/>
    </source>
</evidence>
<dbReference type="Pfam" id="PF00015">
    <property type="entry name" value="MCPsignal"/>
    <property type="match status" value="1"/>
</dbReference>
<feature type="region of interest" description="Disordered" evidence="6">
    <location>
        <begin position="462"/>
        <end position="498"/>
    </location>
</feature>
<evidence type="ECO:0000256" key="3">
    <source>
        <dbReference type="ARBA" id="ARBA00029447"/>
    </source>
</evidence>
<keyword evidence="1" id="KW-0145">Chemotaxis</keyword>
<dbReference type="InterPro" id="IPR004089">
    <property type="entry name" value="MCPsignal_dom"/>
</dbReference>
<evidence type="ECO:0000256" key="6">
    <source>
        <dbReference type="SAM" id="MobiDB-lite"/>
    </source>
</evidence>
<evidence type="ECO:0000259" key="8">
    <source>
        <dbReference type="PROSITE" id="PS50111"/>
    </source>
</evidence>
<dbReference type="EMBL" id="BMNW01000007">
    <property type="protein sequence ID" value="GGM18586.1"/>
    <property type="molecule type" value="Genomic_DNA"/>
</dbReference>
<dbReference type="Gene3D" id="1.10.287.950">
    <property type="entry name" value="Methyl-accepting chemotaxis protein"/>
    <property type="match status" value="1"/>
</dbReference>
<dbReference type="InterPro" id="IPR024478">
    <property type="entry name" value="HlyB_4HB_MCP"/>
</dbReference>
<dbReference type="InterPro" id="IPR004090">
    <property type="entry name" value="Chemotax_Me-accpt_rcpt"/>
</dbReference>
<dbReference type="SUPFAM" id="SSF58104">
    <property type="entry name" value="Methyl-accepting chemotaxis protein (MCP) signaling domain"/>
    <property type="match status" value="1"/>
</dbReference>
<evidence type="ECO:0008006" key="12">
    <source>
        <dbReference type="Google" id="ProtNLM"/>
    </source>
</evidence>
<dbReference type="CDD" id="cd11386">
    <property type="entry name" value="MCP_signal"/>
    <property type="match status" value="1"/>
</dbReference>
<dbReference type="Proteomes" id="UP000616499">
    <property type="component" value="Unassembled WGS sequence"/>
</dbReference>
<dbReference type="CDD" id="cd17529">
    <property type="entry name" value="HAMP_I"/>
    <property type="match status" value="1"/>
</dbReference>
<gene>
    <name evidence="10" type="ORF">GCM10009425_31900</name>
</gene>
<dbReference type="InterPro" id="IPR041395">
    <property type="entry name" value="McpB_HAMP_3rd"/>
</dbReference>
<dbReference type="PANTHER" id="PTHR43531:SF11">
    <property type="entry name" value="METHYL-ACCEPTING CHEMOTAXIS PROTEIN 3"/>
    <property type="match status" value="1"/>
</dbReference>
<feature type="region of interest" description="Disordered" evidence="6">
    <location>
        <begin position="692"/>
        <end position="725"/>
    </location>
</feature>
<feature type="transmembrane region" description="Helical" evidence="7">
    <location>
        <begin position="184"/>
        <end position="204"/>
    </location>
</feature>
<evidence type="ECO:0000259" key="9">
    <source>
        <dbReference type="PROSITE" id="PS50885"/>
    </source>
</evidence>
<keyword evidence="7" id="KW-1133">Transmembrane helix</keyword>
<dbReference type="PROSITE" id="PS50885">
    <property type="entry name" value="HAMP"/>
    <property type="match status" value="1"/>
</dbReference>
<feature type="compositionally biased region" description="Low complexity" evidence="6">
    <location>
        <begin position="462"/>
        <end position="491"/>
    </location>
</feature>
<evidence type="ECO:0000313" key="10">
    <source>
        <dbReference type="EMBL" id="GGM18586.1"/>
    </source>
</evidence>
<dbReference type="PROSITE" id="PS50111">
    <property type="entry name" value="CHEMOTAXIS_TRANSDUC_2"/>
    <property type="match status" value="1"/>
</dbReference>
<feature type="coiled-coil region" evidence="5">
    <location>
        <begin position="76"/>
        <end position="107"/>
    </location>
</feature>
<evidence type="ECO:0000313" key="11">
    <source>
        <dbReference type="Proteomes" id="UP000616499"/>
    </source>
</evidence>
<dbReference type="Pfam" id="PF18575">
    <property type="entry name" value="HAMP_N3"/>
    <property type="match status" value="1"/>
</dbReference>
<dbReference type="PRINTS" id="PR00260">
    <property type="entry name" value="CHEMTRNSDUCR"/>
</dbReference>
<dbReference type="PANTHER" id="PTHR43531">
    <property type="entry name" value="PROTEIN ICFG"/>
    <property type="match status" value="1"/>
</dbReference>
<evidence type="ECO:0000256" key="1">
    <source>
        <dbReference type="ARBA" id="ARBA00022500"/>
    </source>
</evidence>
<keyword evidence="11" id="KW-1185">Reference proteome</keyword>
<sequence length="725" mass="77406">MTVSKKMLLLVLSALLGIVLLAGTGQYQINRVFHAANYGNDNTIPSLVSINTISGYVDDAIKSMYLHILSGDQTRMSELERDQAALRNRIEDELKHYETIVSNDEDRRLLEADRQAINGLKDLEGKVLPLSRQDQAEEATTSLLANLHVITQVNHALDVHRDFNRKLGTQGAETADTLRGTATLISVLIALATLVAVGLIGFVITRSLLRQLGGEPADVAAMANRVAAGDLPNEIALKAGDSTSLMAAMSRMVESIRGLLTEMNRMSTEHDKGETDAFIPADRFEGSYRTMAQGVNDMVKGHIDDQRSAMACVKGFGEGNLDAPLARLPGKKAFINDNIEQVRANIKALVVDTQQLSQSAMAGQLGDRADVAQHQGEFRRIVEGINGTLDAIVAPLSEAMDVMGALSNGDLGRTIQGDYQGQLLELKQSVNSTVNKLSQIIMDVRDSADALASASEEISATAQSMSQASSEQAASVEETSASMEEMSASISQNTENAKVTDGMASKAAKEAIEGGQAVRETTSAMQSIADKIGIVDDIAYQTNLLALNAAIEAARAGEHGKGFAVVAAEVRKLAERSQVAAQEIGNVAKGSVALAERAGTLLDQIVPSITKTSDLVQEIAAASEEQSSGVGQINAAMGQLNQITQQNASASEELAATAEEMSSQAEKLQQLMSFFSAHRAAADLQRAIDHVRPASSRPSHSRDRVMAQRPLRTGSSPEGFVRFEE</sequence>
<name>A0ABQ2GYS3_9PSED</name>
<comment type="similarity">
    <text evidence="3">Belongs to the methyl-accepting chemotaxis (MCP) protein family.</text>
</comment>
<reference evidence="11" key="1">
    <citation type="journal article" date="2019" name="Int. J. Syst. Evol. Microbiol.">
        <title>The Global Catalogue of Microorganisms (GCM) 10K type strain sequencing project: providing services to taxonomists for standard genome sequencing and annotation.</title>
        <authorList>
            <consortium name="The Broad Institute Genomics Platform"/>
            <consortium name="The Broad Institute Genome Sequencing Center for Infectious Disease"/>
            <person name="Wu L."/>
            <person name="Ma J."/>
        </authorList>
    </citation>
    <scope>NUCLEOTIDE SEQUENCE [LARGE SCALE GENOMIC DNA]</scope>
    <source>
        <strain evidence="11">JCM 13501</strain>
    </source>
</reference>
<keyword evidence="7" id="KW-0812">Transmembrane</keyword>
<dbReference type="InterPro" id="IPR003660">
    <property type="entry name" value="HAMP_dom"/>
</dbReference>
<feature type="coiled-coil region" evidence="5">
    <location>
        <begin position="633"/>
        <end position="671"/>
    </location>
</feature>
<accession>A0ABQ2GYS3</accession>
<dbReference type="Pfam" id="PF18947">
    <property type="entry name" value="HAMP_2"/>
    <property type="match status" value="1"/>
</dbReference>
<dbReference type="CDD" id="cd17528">
    <property type="entry name" value="HAMP_III"/>
    <property type="match status" value="1"/>
</dbReference>
<evidence type="ECO:0000256" key="2">
    <source>
        <dbReference type="ARBA" id="ARBA00023224"/>
    </source>
</evidence>
<protein>
    <recommendedName>
        <fullName evidence="12">Methyl-accepting chemotaxis protein</fullName>
    </recommendedName>
</protein>
<comment type="caution">
    <text evidence="10">The sequence shown here is derived from an EMBL/GenBank/DDBJ whole genome shotgun (WGS) entry which is preliminary data.</text>
</comment>
<keyword evidence="2 4" id="KW-0807">Transducer</keyword>
<keyword evidence="7" id="KW-0472">Membrane</keyword>
<dbReference type="Gene3D" id="1.20.120.1530">
    <property type="match status" value="2"/>
</dbReference>
<dbReference type="InterPro" id="IPR054421">
    <property type="entry name" value="McpB_HAMP_2nd"/>
</dbReference>
<organism evidence="10 11">
    <name type="scientific">Pseudomonas asuensis</name>
    <dbReference type="NCBI Taxonomy" id="1825787"/>
    <lineage>
        <taxon>Bacteria</taxon>
        <taxon>Pseudomonadati</taxon>
        <taxon>Pseudomonadota</taxon>
        <taxon>Gammaproteobacteria</taxon>
        <taxon>Pseudomonadales</taxon>
        <taxon>Pseudomonadaceae</taxon>
        <taxon>Pseudomonas</taxon>
    </lineage>
</organism>
<dbReference type="Pfam" id="PF12729">
    <property type="entry name" value="4HB_MCP_1"/>
    <property type="match status" value="1"/>
</dbReference>
<feature type="domain" description="Methyl-accepting transducer" evidence="8">
    <location>
        <begin position="447"/>
        <end position="662"/>
    </location>
</feature>
<keyword evidence="5" id="KW-0175">Coiled coil</keyword>
<dbReference type="SMART" id="SM00283">
    <property type="entry name" value="MA"/>
    <property type="match status" value="1"/>
</dbReference>
<feature type="domain" description="HAMP" evidence="9">
    <location>
        <begin position="390"/>
        <end position="442"/>
    </location>
</feature>
<dbReference type="Pfam" id="PF21927">
    <property type="entry name" value="McpB_HAMP_2"/>
    <property type="match status" value="1"/>
</dbReference>
<dbReference type="CDD" id="cd17527">
    <property type="entry name" value="HAMP_II"/>
    <property type="match status" value="1"/>
</dbReference>
<dbReference type="InterPro" id="IPR051310">
    <property type="entry name" value="MCP_chemotaxis"/>
</dbReference>
<evidence type="ECO:0000256" key="7">
    <source>
        <dbReference type="SAM" id="Phobius"/>
    </source>
</evidence>